<dbReference type="EMBL" id="VHII01000008">
    <property type="protein sequence ID" value="KAF1386293.1"/>
    <property type="molecule type" value="Genomic_DNA"/>
</dbReference>
<comment type="caution">
    <text evidence="2">The sequence shown here is derived from an EMBL/GenBank/DDBJ whole genome shotgun (WGS) entry which is preliminary data.</text>
</comment>
<proteinExistence type="predicted"/>
<feature type="region of interest" description="Disordered" evidence="1">
    <location>
        <begin position="1"/>
        <end position="33"/>
    </location>
</feature>
<accession>A0A6A5FA35</accession>
<dbReference type="AlphaFoldDB" id="A0A6A5FA35"/>
<evidence type="ECO:0000256" key="1">
    <source>
        <dbReference type="SAM" id="MobiDB-lite"/>
    </source>
</evidence>
<feature type="compositionally biased region" description="Pro residues" evidence="1">
    <location>
        <begin position="1"/>
        <end position="11"/>
    </location>
</feature>
<evidence type="ECO:0008006" key="4">
    <source>
        <dbReference type="Google" id="ProtNLM"/>
    </source>
</evidence>
<evidence type="ECO:0000313" key="2">
    <source>
        <dbReference type="EMBL" id="KAF1386293.1"/>
    </source>
</evidence>
<keyword evidence="3" id="KW-1185">Reference proteome</keyword>
<dbReference type="Proteomes" id="UP000465112">
    <property type="component" value="Chromosome 8"/>
</dbReference>
<name>A0A6A5FA35_PERFL</name>
<reference evidence="2 3" key="1">
    <citation type="submission" date="2019-06" db="EMBL/GenBank/DDBJ databases">
        <title>A chromosome-scale genome assembly of the European perch, Perca fluviatilis.</title>
        <authorList>
            <person name="Roques C."/>
            <person name="Zahm M."/>
            <person name="Cabau C."/>
            <person name="Klopp C."/>
            <person name="Bouchez O."/>
            <person name="Donnadieu C."/>
            <person name="Kuhl H."/>
            <person name="Gislard M."/>
            <person name="Guendouz S."/>
            <person name="Journot L."/>
            <person name="Haffray P."/>
            <person name="Bestin A."/>
            <person name="Morvezen R."/>
            <person name="Feron R."/>
            <person name="Wen M."/>
            <person name="Jouanno E."/>
            <person name="Herpin A."/>
            <person name="Schartl M."/>
            <person name="Postlethwait J."/>
            <person name="Schaerlinger B."/>
            <person name="Chardard D."/>
            <person name="Lecocq T."/>
            <person name="Poncet C."/>
            <person name="Jaffrelo L."/>
            <person name="Lampietro C."/>
            <person name="Guiguen Y."/>
        </authorList>
    </citation>
    <scope>NUCLEOTIDE SEQUENCE [LARGE SCALE GENOMIC DNA]</scope>
    <source>
        <tissue evidence="2">Blood</tissue>
    </source>
</reference>
<evidence type="ECO:0000313" key="3">
    <source>
        <dbReference type="Proteomes" id="UP000465112"/>
    </source>
</evidence>
<gene>
    <name evidence="2" type="ORF">PFLUV_G00093100</name>
</gene>
<sequence>MAPLSPPPPPQDVGWSDAWPEQDVDTHHRPKPRGCPARRCFRKAWLKKFWFLRYSPDLDQMWCHVCRLHSDSLQPSNGLVRGSRVFKFHNIKVHNASSYHQDNVARHMLHMCDLQLGGAGRQNSPL</sequence>
<protein>
    <recommendedName>
        <fullName evidence="4">TTF-type domain-containing protein</fullName>
    </recommendedName>
</protein>
<organism evidence="2 3">
    <name type="scientific">Perca fluviatilis</name>
    <name type="common">European perch</name>
    <dbReference type="NCBI Taxonomy" id="8168"/>
    <lineage>
        <taxon>Eukaryota</taxon>
        <taxon>Metazoa</taxon>
        <taxon>Chordata</taxon>
        <taxon>Craniata</taxon>
        <taxon>Vertebrata</taxon>
        <taxon>Euteleostomi</taxon>
        <taxon>Actinopterygii</taxon>
        <taxon>Neopterygii</taxon>
        <taxon>Teleostei</taxon>
        <taxon>Neoteleostei</taxon>
        <taxon>Acanthomorphata</taxon>
        <taxon>Eupercaria</taxon>
        <taxon>Perciformes</taxon>
        <taxon>Percoidei</taxon>
        <taxon>Percidae</taxon>
        <taxon>Percinae</taxon>
        <taxon>Perca</taxon>
    </lineage>
</organism>